<dbReference type="InterPro" id="IPR037151">
    <property type="entry name" value="AlkB-like_sf"/>
</dbReference>
<dbReference type="GO" id="GO:0006631">
    <property type="term" value="P:fatty acid metabolic process"/>
    <property type="evidence" value="ECO:0007669"/>
    <property type="project" value="TreeGrafter"/>
</dbReference>
<dbReference type="SUPFAM" id="SSF51197">
    <property type="entry name" value="Clavaminate synthase-like"/>
    <property type="match status" value="1"/>
</dbReference>
<evidence type="ECO:0000256" key="1">
    <source>
        <dbReference type="ARBA" id="ARBA00001954"/>
    </source>
</evidence>
<organism evidence="2">
    <name type="scientific">Culex tarsalis</name>
    <name type="common">Encephalitis mosquito</name>
    <dbReference type="NCBI Taxonomy" id="7177"/>
    <lineage>
        <taxon>Eukaryota</taxon>
        <taxon>Metazoa</taxon>
        <taxon>Ecdysozoa</taxon>
        <taxon>Arthropoda</taxon>
        <taxon>Hexapoda</taxon>
        <taxon>Insecta</taxon>
        <taxon>Pterygota</taxon>
        <taxon>Neoptera</taxon>
        <taxon>Endopterygota</taxon>
        <taxon>Diptera</taxon>
        <taxon>Nematocera</taxon>
        <taxon>Culicoidea</taxon>
        <taxon>Culicidae</taxon>
        <taxon>Culicinae</taxon>
        <taxon>Culicini</taxon>
        <taxon>Culex</taxon>
        <taxon>Culex</taxon>
    </lineage>
</organism>
<proteinExistence type="predicted"/>
<evidence type="ECO:0000313" key="2">
    <source>
        <dbReference type="EMBL" id="JAV26941.1"/>
    </source>
</evidence>
<dbReference type="InterPro" id="IPR032870">
    <property type="entry name" value="ALKBH7-like"/>
</dbReference>
<keyword evidence="2" id="KW-0223">Dioxygenase</keyword>
<accession>A0A1Q3FH93</accession>
<name>A0A1Q3FH93_CULTA</name>
<reference evidence="2" key="1">
    <citation type="submission" date="2017-01" db="EMBL/GenBank/DDBJ databases">
        <title>A deep insight into the sialotranscriptome of adult male and female Cluex tarsalis mosquitoes.</title>
        <authorList>
            <person name="Ribeiro J.M."/>
            <person name="Moreira F."/>
            <person name="Bernard K.A."/>
            <person name="Calvo E."/>
        </authorList>
    </citation>
    <scope>NUCLEOTIDE SEQUENCE</scope>
    <source>
        <strain evidence="2">Kern County</strain>
        <tissue evidence="2">Salivary glands</tissue>
    </source>
</reference>
<dbReference type="GO" id="GO:0005759">
    <property type="term" value="C:mitochondrial matrix"/>
    <property type="evidence" value="ECO:0007669"/>
    <property type="project" value="TreeGrafter"/>
</dbReference>
<dbReference type="PANTHER" id="PTHR21052:SF0">
    <property type="entry name" value="ALPHA-KETOGLUTARATE-DEPENDENT DIOXYGENASE ALKB HOMOLOG 7, MITOCHONDRIAL"/>
    <property type="match status" value="1"/>
</dbReference>
<dbReference type="AlphaFoldDB" id="A0A1Q3FH93"/>
<comment type="cofactor">
    <cofactor evidence="1">
        <name>Fe(2+)</name>
        <dbReference type="ChEBI" id="CHEBI:29033"/>
    </cofactor>
</comment>
<dbReference type="GO" id="GO:0006974">
    <property type="term" value="P:DNA damage response"/>
    <property type="evidence" value="ECO:0007669"/>
    <property type="project" value="InterPro"/>
</dbReference>
<sequence>MQSAITCKLVKFVKFLKCRAISIPARNCSSFIRDQTNQESSPAQIPPYLTFHGQWPPSDRSDFLSGMTVLPDFISESEEQALLDEIEPYLKRMRYEFDHWDDAIHGYRETERKHWFPANRAIFDRVKELAFAGETLPYIHVLDLTAEGVIKPHVDSVRYCGSTIAGISLLSDSVMRLVRTNDEEQTNADYRQIFASNREDKYWADVLLARRSLYIMKDIARYKFTHEILAGQDSVFKDQHVDKGRRISIICRNDP</sequence>
<protein>
    <submittedName>
        <fullName evidence="2">Putative alpha-ketoglutarate-dependent dioxygenase alkb protein 7 mitochondrial</fullName>
    </submittedName>
</protein>
<dbReference type="EMBL" id="GFDL01008104">
    <property type="protein sequence ID" value="JAV26941.1"/>
    <property type="molecule type" value="Transcribed_RNA"/>
</dbReference>
<dbReference type="GO" id="GO:0051213">
    <property type="term" value="F:dioxygenase activity"/>
    <property type="evidence" value="ECO:0007669"/>
    <property type="project" value="UniProtKB-KW"/>
</dbReference>
<dbReference type="Gene3D" id="2.60.120.590">
    <property type="entry name" value="Alpha-ketoglutarate-dependent dioxygenase AlkB-like"/>
    <property type="match status" value="1"/>
</dbReference>
<keyword evidence="2" id="KW-0560">Oxidoreductase</keyword>
<dbReference type="PANTHER" id="PTHR21052">
    <property type="entry name" value="SPERMATOGENESIS ASSOCIATED 11-RELATED"/>
    <property type="match status" value="1"/>
</dbReference>